<dbReference type="Proteomes" id="UP000095192">
    <property type="component" value="Unassembled WGS sequence"/>
</dbReference>
<gene>
    <name evidence="2" type="ORF">cyc_04300</name>
</gene>
<dbReference type="GO" id="GO:0005634">
    <property type="term" value="C:nucleus"/>
    <property type="evidence" value="ECO:0007669"/>
    <property type="project" value="TreeGrafter"/>
</dbReference>
<dbReference type="InterPro" id="IPR038765">
    <property type="entry name" value="Papain-like_cys_pep_sf"/>
</dbReference>
<feature type="region of interest" description="Disordered" evidence="1">
    <location>
        <begin position="1"/>
        <end position="50"/>
    </location>
</feature>
<organism evidence="2 3">
    <name type="scientific">Cyclospora cayetanensis</name>
    <dbReference type="NCBI Taxonomy" id="88456"/>
    <lineage>
        <taxon>Eukaryota</taxon>
        <taxon>Sar</taxon>
        <taxon>Alveolata</taxon>
        <taxon>Apicomplexa</taxon>
        <taxon>Conoidasida</taxon>
        <taxon>Coccidia</taxon>
        <taxon>Eucoccidiorida</taxon>
        <taxon>Eimeriorina</taxon>
        <taxon>Eimeriidae</taxon>
        <taxon>Cyclospora</taxon>
    </lineage>
</organism>
<keyword evidence="3" id="KW-1185">Reference proteome</keyword>
<evidence type="ECO:0000313" key="3">
    <source>
        <dbReference type="Proteomes" id="UP000095192"/>
    </source>
</evidence>
<proteinExistence type="predicted"/>
<dbReference type="InParanoid" id="A0A1D3CT55"/>
<dbReference type="SUPFAM" id="SSF54001">
    <property type="entry name" value="Cysteine proteinases"/>
    <property type="match status" value="1"/>
</dbReference>
<protein>
    <submittedName>
        <fullName evidence="2">Ubiquitin thiolesterase protein</fullName>
    </submittedName>
</protein>
<dbReference type="EMBL" id="JROU02002054">
    <property type="protein sequence ID" value="OEH74380.1"/>
    <property type="molecule type" value="Genomic_DNA"/>
</dbReference>
<evidence type="ECO:0000313" key="2">
    <source>
        <dbReference type="EMBL" id="OEH74380.1"/>
    </source>
</evidence>
<dbReference type="VEuPathDB" id="ToxoDB:cyc_04300"/>
<dbReference type="VEuPathDB" id="ToxoDB:LOC34620848"/>
<sequence length="247" mass="26830">MSPRKGAESGSSSLFSVAALAAGGAPGREPPSPPDCNRSGEEPPEETEWETDVCNEPFRLLHHPAEAAALRQRVQNVIVPRILEAGYQRDVIDEFVEEMLGALDVLSQPGASLKEVEEIFNSTGPSNYLVVFARLAAGSEIRQRSSLFLPFLSGHASAEEFCAKEVEPMWVCAEQPQILALVMALESSVEILYVDQSAGNEPGMFHDVQQMMNAKDDGASRREGRRSPHSPRVLLSGCQASVPAWTL</sequence>
<dbReference type="CDD" id="cd22749">
    <property type="entry name" value="Otubain_C65"/>
    <property type="match status" value="1"/>
</dbReference>
<dbReference type="InterPro" id="IPR042467">
    <property type="entry name" value="Peptidase_C65_otubain_sub2"/>
</dbReference>
<dbReference type="Gene3D" id="1.20.1300.20">
    <property type="entry name" value="Peptidase C65 Otubain, subdomain 2"/>
    <property type="match status" value="1"/>
</dbReference>
<name>A0A1D3CT55_9EIME</name>
<dbReference type="GO" id="GO:0043130">
    <property type="term" value="F:ubiquitin binding"/>
    <property type="evidence" value="ECO:0007669"/>
    <property type="project" value="TreeGrafter"/>
</dbReference>
<dbReference type="PANTHER" id="PTHR12931:SF15">
    <property type="entry name" value="UBIQUITIN THIOESTERASE OTUBAIN-LIKE"/>
    <property type="match status" value="1"/>
</dbReference>
<dbReference type="GO" id="GO:0071108">
    <property type="term" value="P:protein K48-linked deubiquitination"/>
    <property type="evidence" value="ECO:0007669"/>
    <property type="project" value="TreeGrafter"/>
</dbReference>
<dbReference type="PANTHER" id="PTHR12931">
    <property type="entry name" value="UBIQUITIN THIOLESTERASE PROTEIN OTUB"/>
    <property type="match status" value="1"/>
</dbReference>
<dbReference type="AlphaFoldDB" id="A0A1D3CT55"/>
<evidence type="ECO:0000256" key="1">
    <source>
        <dbReference type="SAM" id="MobiDB-lite"/>
    </source>
</evidence>
<dbReference type="Pfam" id="PF10275">
    <property type="entry name" value="Peptidase_C65"/>
    <property type="match status" value="1"/>
</dbReference>
<accession>A0A1D3CT55</accession>
<dbReference type="InterPro" id="IPR019400">
    <property type="entry name" value="Peptidase_C65_otubain"/>
</dbReference>
<comment type="caution">
    <text evidence="2">The sequence shown here is derived from an EMBL/GenBank/DDBJ whole genome shotgun (WGS) entry which is preliminary data.</text>
</comment>
<reference evidence="2 3" key="1">
    <citation type="journal article" date="2016" name="BMC Genomics">
        <title>Comparative genomics reveals Cyclospora cayetanensis possesses coccidia-like metabolism and invasion components but unique surface antigens.</title>
        <authorList>
            <person name="Liu S."/>
            <person name="Wang L."/>
            <person name="Zheng H."/>
            <person name="Xu Z."/>
            <person name="Roellig D.M."/>
            <person name="Li N."/>
            <person name="Frace M.A."/>
            <person name="Tang K."/>
            <person name="Arrowood M.J."/>
            <person name="Moss D.M."/>
            <person name="Zhang L."/>
            <person name="Feng Y."/>
            <person name="Xiao L."/>
        </authorList>
    </citation>
    <scope>NUCLEOTIDE SEQUENCE [LARGE SCALE GENOMIC DNA]</scope>
    <source>
        <strain evidence="2 3">CHN_HEN01</strain>
    </source>
</reference>
<dbReference type="GO" id="GO:0004843">
    <property type="term" value="F:cysteine-type deubiquitinase activity"/>
    <property type="evidence" value="ECO:0007669"/>
    <property type="project" value="TreeGrafter"/>
</dbReference>
<feature type="compositionally biased region" description="Low complexity" evidence="1">
    <location>
        <begin position="8"/>
        <end position="23"/>
    </location>
</feature>